<accession>A0ABT7SHC1</accession>
<feature type="compositionally biased region" description="Low complexity" evidence="1">
    <location>
        <begin position="228"/>
        <end position="249"/>
    </location>
</feature>
<dbReference type="InterPro" id="IPR011050">
    <property type="entry name" value="Pectin_lyase_fold/virulence"/>
</dbReference>
<feature type="region of interest" description="Disordered" evidence="1">
    <location>
        <begin position="152"/>
        <end position="249"/>
    </location>
</feature>
<reference evidence="2 3" key="1">
    <citation type="submission" date="2023-06" db="EMBL/GenBank/DDBJ databases">
        <title>Cellulomonas sp. MW4 Whole genome sequence.</title>
        <authorList>
            <person name="Park S."/>
        </authorList>
    </citation>
    <scope>NUCLEOTIDE SEQUENCE [LARGE SCALE GENOMIC DNA]</scope>
    <source>
        <strain evidence="2 3">MW4</strain>
    </source>
</reference>
<gene>
    <name evidence="2" type="ORF">QRT04_11600</name>
</gene>
<keyword evidence="3" id="KW-1185">Reference proteome</keyword>
<feature type="compositionally biased region" description="Pro residues" evidence="1">
    <location>
        <begin position="213"/>
        <end position="227"/>
    </location>
</feature>
<organism evidence="2 3">
    <name type="scientific">Cellulomonas alba</name>
    <dbReference type="NCBI Taxonomy" id="3053467"/>
    <lineage>
        <taxon>Bacteria</taxon>
        <taxon>Bacillati</taxon>
        <taxon>Actinomycetota</taxon>
        <taxon>Actinomycetes</taxon>
        <taxon>Micrococcales</taxon>
        <taxon>Cellulomonadaceae</taxon>
        <taxon>Cellulomonas</taxon>
    </lineage>
</organism>
<evidence type="ECO:0000313" key="3">
    <source>
        <dbReference type="Proteomes" id="UP001529338"/>
    </source>
</evidence>
<protein>
    <recommendedName>
        <fullName evidence="4">Right handed beta helix domain-containing protein</fullName>
    </recommendedName>
</protein>
<name>A0ABT7SHC1_9CELL</name>
<evidence type="ECO:0000313" key="2">
    <source>
        <dbReference type="EMBL" id="MDM7855573.1"/>
    </source>
</evidence>
<dbReference type="EMBL" id="JAUCGQ010000001">
    <property type="protein sequence ID" value="MDM7855573.1"/>
    <property type="molecule type" value="Genomic_DNA"/>
</dbReference>
<evidence type="ECO:0000256" key="1">
    <source>
        <dbReference type="SAM" id="MobiDB-lite"/>
    </source>
</evidence>
<comment type="caution">
    <text evidence="2">The sequence shown here is derived from an EMBL/GenBank/DDBJ whole genome shotgun (WGS) entry which is preliminary data.</text>
</comment>
<evidence type="ECO:0008006" key="4">
    <source>
        <dbReference type="Google" id="ProtNLM"/>
    </source>
</evidence>
<feature type="compositionally biased region" description="Low complexity" evidence="1">
    <location>
        <begin position="152"/>
        <end position="212"/>
    </location>
</feature>
<dbReference type="SUPFAM" id="SSF51126">
    <property type="entry name" value="Pectin lyase-like"/>
    <property type="match status" value="1"/>
</dbReference>
<sequence length="501" mass="51153">MVLQPLRARRARVVAVAGFVAGLLAGAFAIAAPLAEATSGTVTVNARVLVNRVVAPGATVVVPLPVPDAATSAKLVVAAQLAWRPTQVVLCPGAVVTATCKAKPAMTTPVKSVKYANVTLDLTKAKKMVAVYSSAASVSVTIRLESYTVPAATTPTPTATATPSAAKPTATPSATATATAKPTATPTATPKPTATPTATPKPTATPTATPKPTTTPAPAPTPSPTPSAPSAGSSGGSAPTPAGFPSAATTGVPAGTALTVHDGDLTITKAGTVLDATEVRGIVYVQAPDVVIKRSKIVGRPVTSSLALVMVTSPSYSVTIQDSELYAKDPSPNIRGVIGQNFTLERVNIHDVTDQAMINGNNVTIRDSWFHNNLHWDSDPNFNGGPSHDDNVQISVGKNITLVHNTFEGSHNAALMVAQDAGTIGSVNVQGNSFGNGSCSVNLAEKSRGPLAGFVFHSNVFQRTQASKNCAMIVDTTSIGLLDMLADVWSDTTPIAITPRS</sequence>
<dbReference type="Proteomes" id="UP001529338">
    <property type="component" value="Unassembled WGS sequence"/>
</dbReference>
<proteinExistence type="predicted"/>
<dbReference type="RefSeq" id="WP_289455411.1">
    <property type="nucleotide sequence ID" value="NZ_JAUCGQ010000001.1"/>
</dbReference>